<feature type="compositionally biased region" description="Low complexity" evidence="1">
    <location>
        <begin position="177"/>
        <end position="189"/>
    </location>
</feature>
<feature type="compositionally biased region" description="Low complexity" evidence="1">
    <location>
        <begin position="207"/>
        <end position="217"/>
    </location>
</feature>
<feature type="compositionally biased region" description="Low complexity" evidence="1">
    <location>
        <begin position="129"/>
        <end position="149"/>
    </location>
</feature>
<feature type="region of interest" description="Disordered" evidence="1">
    <location>
        <begin position="103"/>
        <end position="242"/>
    </location>
</feature>
<accession>A0ABZ1D262</accession>
<reference evidence="3 4" key="1">
    <citation type="submission" date="2024-01" db="EMBL/GenBank/DDBJ databases">
        <title>Comparative genomics of Cryptococcus and Kwoniella reveals pathogenesis evolution and contrasting modes of karyotype evolution via chromosome fusion or intercentromeric recombination.</title>
        <authorList>
            <person name="Coelho M.A."/>
            <person name="David-Palma M."/>
            <person name="Shea T."/>
            <person name="Bowers K."/>
            <person name="McGinley-Smith S."/>
            <person name="Mohammad A.W."/>
            <person name="Gnirke A."/>
            <person name="Yurkov A.M."/>
            <person name="Nowrousian M."/>
            <person name="Sun S."/>
            <person name="Cuomo C.A."/>
            <person name="Heitman J."/>
        </authorList>
    </citation>
    <scope>NUCLEOTIDE SEQUENCE [LARGE SCALE GENOMIC DNA]</scope>
    <source>
        <strain evidence="3">CBS 11374</strain>
    </source>
</reference>
<proteinExistence type="predicted"/>
<organism evidence="3 4">
    <name type="scientific">Kwoniella shivajii</name>
    <dbReference type="NCBI Taxonomy" id="564305"/>
    <lineage>
        <taxon>Eukaryota</taxon>
        <taxon>Fungi</taxon>
        <taxon>Dikarya</taxon>
        <taxon>Basidiomycota</taxon>
        <taxon>Agaricomycotina</taxon>
        <taxon>Tremellomycetes</taxon>
        <taxon>Tremellales</taxon>
        <taxon>Cryptococcaceae</taxon>
        <taxon>Kwoniella</taxon>
    </lineage>
</organism>
<evidence type="ECO:0000256" key="2">
    <source>
        <dbReference type="SAM" id="Phobius"/>
    </source>
</evidence>
<dbReference type="EMBL" id="CP141886">
    <property type="protein sequence ID" value="WRT68108.1"/>
    <property type="molecule type" value="Genomic_DNA"/>
</dbReference>
<evidence type="ECO:0000313" key="3">
    <source>
        <dbReference type="EMBL" id="WRT68108.1"/>
    </source>
</evidence>
<feature type="transmembrane region" description="Helical" evidence="2">
    <location>
        <begin position="12"/>
        <end position="30"/>
    </location>
</feature>
<evidence type="ECO:0000313" key="4">
    <source>
        <dbReference type="Proteomes" id="UP001329825"/>
    </source>
</evidence>
<dbReference type="RefSeq" id="XP_062792848.1">
    <property type="nucleotide sequence ID" value="XM_062936797.1"/>
</dbReference>
<feature type="compositionally biased region" description="Polar residues" evidence="1">
    <location>
        <begin position="57"/>
        <end position="68"/>
    </location>
</feature>
<evidence type="ECO:0000256" key="1">
    <source>
        <dbReference type="SAM" id="MobiDB-lite"/>
    </source>
</evidence>
<name>A0ABZ1D262_9TREE</name>
<keyword evidence="4" id="KW-1185">Reference proteome</keyword>
<dbReference type="GeneID" id="87957214"/>
<dbReference type="Proteomes" id="UP001329825">
    <property type="component" value="Chromosome 6"/>
</dbReference>
<keyword evidence="2" id="KW-1133">Transmembrane helix</keyword>
<keyword evidence="2" id="KW-0812">Transmembrane</keyword>
<keyword evidence="2" id="KW-0472">Membrane</keyword>
<feature type="region of interest" description="Disordered" evidence="1">
    <location>
        <begin position="57"/>
        <end position="77"/>
    </location>
</feature>
<gene>
    <name evidence="3" type="ORF">IL334_005083</name>
</gene>
<sequence>MELNTTQKTIFAILAIFIVTLMVLLTFCVYSSRRARLNDQISQKQVLGKWKENGVLTSSESSQDSGFQPDQIPSSPSYIPPVPTIPHIFNHSDTTISTNGYAHGPRHGQGGREEKRGSGLAGIGTFANTSITHKTTSPNTTTNTYTDPNTRVKGLVIPSNVSSNIGMNRDPLAGGHPSIKSKSPLIPSKSQERIRTRQNVSNASRPRSWAKSITSSRSRSKSHVNEKQLSHKQVIGHQHTNH</sequence>
<protein>
    <submittedName>
        <fullName evidence="3">Uncharacterized protein</fullName>
    </submittedName>
</protein>